<comment type="caution">
    <text evidence="2">The sequence shown here is derived from an EMBL/GenBank/DDBJ whole genome shotgun (WGS) entry which is preliminary data.</text>
</comment>
<dbReference type="Proteomes" id="UP001652442">
    <property type="component" value="Unassembled WGS sequence"/>
</dbReference>
<reference evidence="2 3" key="1">
    <citation type="journal article" date="2021" name="ISME Commun">
        <title>Automated analysis of genomic sequences facilitates high-throughput and comprehensive description of bacteria.</title>
        <authorList>
            <person name="Hitch T.C.A."/>
        </authorList>
    </citation>
    <scope>NUCLEOTIDE SEQUENCE [LARGE SCALE GENOMIC DNA]</scope>
    <source>
        <strain evidence="2 3">Sanger_109</strain>
    </source>
</reference>
<dbReference type="Pfam" id="PF02498">
    <property type="entry name" value="Bro-N"/>
    <property type="match status" value="1"/>
</dbReference>
<feature type="domain" description="Bro-N" evidence="1">
    <location>
        <begin position="15"/>
        <end position="114"/>
    </location>
</feature>
<gene>
    <name evidence="2" type="ORF">OCV88_13405</name>
</gene>
<dbReference type="InterPro" id="IPR003497">
    <property type="entry name" value="BRO_N_domain"/>
</dbReference>
<accession>A0ABT2TM65</accession>
<dbReference type="SMART" id="SM01040">
    <property type="entry name" value="Bro-N"/>
    <property type="match status" value="1"/>
</dbReference>
<organism evidence="2 3">
    <name type="scientific">Brotonthovivens ammoniilytica</name>
    <dbReference type="NCBI Taxonomy" id="2981725"/>
    <lineage>
        <taxon>Bacteria</taxon>
        <taxon>Bacillati</taxon>
        <taxon>Bacillota</taxon>
        <taxon>Clostridia</taxon>
        <taxon>Lachnospirales</taxon>
        <taxon>Lachnospiraceae</taxon>
        <taxon>Brotonthovivens</taxon>
    </lineage>
</organism>
<dbReference type="RefSeq" id="WP_158425949.1">
    <property type="nucleotide sequence ID" value="NZ_JAOQJQ010000006.1"/>
</dbReference>
<evidence type="ECO:0000259" key="1">
    <source>
        <dbReference type="SMART" id="SM01040"/>
    </source>
</evidence>
<sequence length="297" mass="33659">MSGNNNLIQMFEDKQIRTSWNAKQEEWYFCVTDVIAVLTNSKDPKQYIKKMRSRDPELNARWGTICTLTPMLASDGKNYRTNAATMEGIFRIIQSVTSPKAEPLKAWLAKVGSERIEETIDPEKAIDRAFSTYLKKGYDEEWINQRLLTIRVRKELTDEWKKRGVQQGREYAILTDEITKAWAGMSTRQYKSLKGLKKENLRDNMSTTELVLNMLAETSTKDISAAARPSGFEESKSVAKRGGEVAGIARKALEEQTGVPVVTSMKAADFYNLLTSVIEASSALIEEEEGEYEENND</sequence>
<proteinExistence type="predicted"/>
<keyword evidence="3" id="KW-1185">Reference proteome</keyword>
<name>A0ABT2TM65_9FIRM</name>
<protein>
    <submittedName>
        <fullName evidence="2">BRO family protein</fullName>
    </submittedName>
</protein>
<evidence type="ECO:0000313" key="3">
    <source>
        <dbReference type="Proteomes" id="UP001652442"/>
    </source>
</evidence>
<dbReference type="EMBL" id="JAOQJQ010000006">
    <property type="protein sequence ID" value="MCU6763309.1"/>
    <property type="molecule type" value="Genomic_DNA"/>
</dbReference>
<evidence type="ECO:0000313" key="2">
    <source>
        <dbReference type="EMBL" id="MCU6763309.1"/>
    </source>
</evidence>